<dbReference type="AlphaFoldDB" id="A0A6A3LY87"/>
<gene>
    <name evidence="3" type="ORF">PR001_g12998</name>
    <name evidence="2" type="ORF">PR002_g21193</name>
    <name evidence="4" type="ORF">PR003_g21864</name>
</gene>
<evidence type="ECO:0000313" key="3">
    <source>
        <dbReference type="EMBL" id="KAE9023118.1"/>
    </source>
</evidence>
<comment type="caution">
    <text evidence="3">The sequence shown here is derived from an EMBL/GenBank/DDBJ whole genome shotgun (WGS) entry which is preliminary data.</text>
</comment>
<evidence type="ECO:0000256" key="1">
    <source>
        <dbReference type="SAM" id="SignalP"/>
    </source>
</evidence>
<name>A0A6A3LY87_9STRA</name>
<evidence type="ECO:0000313" key="6">
    <source>
        <dbReference type="Proteomes" id="UP000434957"/>
    </source>
</evidence>
<dbReference type="EMBL" id="QXFT01002097">
    <property type="protein sequence ID" value="KAE9303985.1"/>
    <property type="molecule type" value="Genomic_DNA"/>
</dbReference>
<evidence type="ECO:0000313" key="2">
    <source>
        <dbReference type="EMBL" id="KAE8990291.1"/>
    </source>
</evidence>
<dbReference type="EMBL" id="QXFV01000867">
    <property type="protein sequence ID" value="KAE9023118.1"/>
    <property type="molecule type" value="Genomic_DNA"/>
</dbReference>
<evidence type="ECO:0000313" key="5">
    <source>
        <dbReference type="Proteomes" id="UP000429607"/>
    </source>
</evidence>
<keyword evidence="6" id="KW-1185">Reference proteome</keyword>
<accession>A0A6A3LY87</accession>
<feature type="chain" id="PRO_5036380086" description="Pectate lyase" evidence="1">
    <location>
        <begin position="24"/>
        <end position="53"/>
    </location>
</feature>
<dbReference type="OrthoDB" id="10272670at2759"/>
<organism evidence="3 5">
    <name type="scientific">Phytophthora rubi</name>
    <dbReference type="NCBI Taxonomy" id="129364"/>
    <lineage>
        <taxon>Eukaryota</taxon>
        <taxon>Sar</taxon>
        <taxon>Stramenopiles</taxon>
        <taxon>Oomycota</taxon>
        <taxon>Peronosporomycetes</taxon>
        <taxon>Peronosporales</taxon>
        <taxon>Peronosporaceae</taxon>
        <taxon>Phytophthora</taxon>
    </lineage>
</organism>
<evidence type="ECO:0000313" key="4">
    <source>
        <dbReference type="EMBL" id="KAE9303985.1"/>
    </source>
</evidence>
<evidence type="ECO:0000313" key="7">
    <source>
        <dbReference type="Proteomes" id="UP000435112"/>
    </source>
</evidence>
<proteinExistence type="predicted"/>
<feature type="signal peptide" evidence="1">
    <location>
        <begin position="1"/>
        <end position="23"/>
    </location>
</feature>
<dbReference type="EMBL" id="QXFU01002111">
    <property type="protein sequence ID" value="KAE8990291.1"/>
    <property type="molecule type" value="Genomic_DNA"/>
</dbReference>
<dbReference type="Proteomes" id="UP000435112">
    <property type="component" value="Unassembled WGS sequence"/>
</dbReference>
<evidence type="ECO:0008006" key="8">
    <source>
        <dbReference type="Google" id="ProtNLM"/>
    </source>
</evidence>
<protein>
    <recommendedName>
        <fullName evidence="8">Pectate lyase</fullName>
    </recommendedName>
</protein>
<keyword evidence="1" id="KW-0732">Signal</keyword>
<sequence>MTLVRVGGYTLVLLATICCPAQSEGNLESAGDLYASHTGECMAKSTSLTTTVP</sequence>
<reference evidence="5 7" key="1">
    <citation type="submission" date="2018-09" db="EMBL/GenBank/DDBJ databases">
        <title>Genomic investigation of the strawberry pathogen Phytophthora fragariae indicates pathogenicity is determined by transcriptional variation in three key races.</title>
        <authorList>
            <person name="Adams T.M."/>
            <person name="Armitage A.D."/>
            <person name="Sobczyk M.K."/>
            <person name="Bates H.J."/>
            <person name="Dunwell J.M."/>
            <person name="Nellist C.F."/>
            <person name="Harrison R.J."/>
        </authorList>
    </citation>
    <scope>NUCLEOTIDE SEQUENCE [LARGE SCALE GENOMIC DNA]</scope>
    <source>
        <strain evidence="3 5">SCRP249</strain>
        <strain evidence="2 7">SCRP324</strain>
        <strain evidence="4 6">SCRP333</strain>
    </source>
</reference>
<dbReference type="Proteomes" id="UP000429607">
    <property type="component" value="Unassembled WGS sequence"/>
</dbReference>
<dbReference type="Proteomes" id="UP000434957">
    <property type="component" value="Unassembled WGS sequence"/>
</dbReference>